<evidence type="ECO:0000256" key="1">
    <source>
        <dbReference type="SAM" id="Phobius"/>
    </source>
</evidence>
<feature type="transmembrane region" description="Helical" evidence="1">
    <location>
        <begin position="426"/>
        <end position="445"/>
    </location>
</feature>
<feature type="transmembrane region" description="Helical" evidence="1">
    <location>
        <begin position="360"/>
        <end position="380"/>
    </location>
</feature>
<accession>A0AAW0VX94</accession>
<proteinExistence type="predicted"/>
<dbReference type="AlphaFoldDB" id="A0AAW0VX94"/>
<feature type="transmembrane region" description="Helical" evidence="1">
    <location>
        <begin position="387"/>
        <end position="406"/>
    </location>
</feature>
<gene>
    <name evidence="2" type="ORF">OTU49_012549</name>
</gene>
<feature type="transmembrane region" description="Helical" evidence="1">
    <location>
        <begin position="301"/>
        <end position="321"/>
    </location>
</feature>
<protein>
    <submittedName>
        <fullName evidence="2">Uncharacterized protein</fullName>
    </submittedName>
</protein>
<keyword evidence="1" id="KW-0812">Transmembrane</keyword>
<comment type="caution">
    <text evidence="2">The sequence shown here is derived from an EMBL/GenBank/DDBJ whole genome shotgun (WGS) entry which is preliminary data.</text>
</comment>
<organism evidence="2 3">
    <name type="scientific">Cherax quadricarinatus</name>
    <name type="common">Australian red claw crayfish</name>
    <dbReference type="NCBI Taxonomy" id="27406"/>
    <lineage>
        <taxon>Eukaryota</taxon>
        <taxon>Metazoa</taxon>
        <taxon>Ecdysozoa</taxon>
        <taxon>Arthropoda</taxon>
        <taxon>Crustacea</taxon>
        <taxon>Multicrustacea</taxon>
        <taxon>Malacostraca</taxon>
        <taxon>Eumalacostraca</taxon>
        <taxon>Eucarida</taxon>
        <taxon>Decapoda</taxon>
        <taxon>Pleocyemata</taxon>
        <taxon>Astacidea</taxon>
        <taxon>Parastacoidea</taxon>
        <taxon>Parastacidae</taxon>
        <taxon>Cherax</taxon>
    </lineage>
</organism>
<feature type="transmembrane region" description="Helical" evidence="1">
    <location>
        <begin position="225"/>
        <end position="245"/>
    </location>
</feature>
<sequence length="459" mass="49913">MAEGEGADDLQTLIRADDLEGITEEPAASSSGSSTVIHNPPSLLQEVPPVWHLPFQCTALVLATAALVILLPVYLECINVVGDAYSALIFTAIFTTLPIVLFVQLHYSYFCQISRLGPSSPSAILKTGMFHGMAVLMIVYALDRKRVMCHAQEPLMGLLVMYMIIIYFFYKGPELSSPKMFSLCGVLGGLFLAMDYQLNNLYLCHGKNRLSPEDDGGEWSSQAHALWTIVYAAALFLFTLAWLLLEKQVLTKKPGTGGLSLVSTVSGGMAVPGSDGEALITNHGGRLTATIPIQSSCNAKWGIHLVWFTLASLATIMMLFWTDFFTALGKAGSPQEFVKLTSGGLRCHFHWGGDCGATALYGWLVAALHVAFLVLVGRVLAASHSMIFTLATTAIALPVQALWWALFTIGGPLGMQWHPQVTGELIFSLLGLPIMIACLAFWSHIDRRDKLRSNNFPLT</sequence>
<reference evidence="2 3" key="1">
    <citation type="journal article" date="2024" name="BMC Genomics">
        <title>Genome assembly of redclaw crayfish (Cherax quadricarinatus) provides insights into its immune adaptation and hypoxia tolerance.</title>
        <authorList>
            <person name="Liu Z."/>
            <person name="Zheng J."/>
            <person name="Li H."/>
            <person name="Fang K."/>
            <person name="Wang S."/>
            <person name="He J."/>
            <person name="Zhou D."/>
            <person name="Weng S."/>
            <person name="Chi M."/>
            <person name="Gu Z."/>
            <person name="He J."/>
            <person name="Li F."/>
            <person name="Wang M."/>
        </authorList>
    </citation>
    <scope>NUCLEOTIDE SEQUENCE [LARGE SCALE GENOMIC DNA]</scope>
    <source>
        <strain evidence="2">ZL_2023a</strain>
    </source>
</reference>
<keyword evidence="1" id="KW-1133">Transmembrane helix</keyword>
<keyword evidence="1" id="KW-0472">Membrane</keyword>
<evidence type="ECO:0000313" key="3">
    <source>
        <dbReference type="Proteomes" id="UP001445076"/>
    </source>
</evidence>
<feature type="transmembrane region" description="Helical" evidence="1">
    <location>
        <begin position="53"/>
        <end position="75"/>
    </location>
</feature>
<feature type="transmembrane region" description="Helical" evidence="1">
    <location>
        <begin position="87"/>
        <end position="110"/>
    </location>
</feature>
<feature type="transmembrane region" description="Helical" evidence="1">
    <location>
        <begin position="122"/>
        <end position="142"/>
    </location>
</feature>
<evidence type="ECO:0000313" key="2">
    <source>
        <dbReference type="EMBL" id="KAK8721752.1"/>
    </source>
</evidence>
<feature type="transmembrane region" description="Helical" evidence="1">
    <location>
        <begin position="154"/>
        <end position="170"/>
    </location>
</feature>
<name>A0AAW0VX94_CHEQU</name>
<keyword evidence="3" id="KW-1185">Reference proteome</keyword>
<dbReference type="Proteomes" id="UP001445076">
    <property type="component" value="Unassembled WGS sequence"/>
</dbReference>
<dbReference type="EMBL" id="JARKIK010000098">
    <property type="protein sequence ID" value="KAK8721752.1"/>
    <property type="molecule type" value="Genomic_DNA"/>
</dbReference>